<evidence type="ECO:0000313" key="8">
    <source>
        <dbReference type="EMBL" id="ENW94663.1"/>
    </source>
</evidence>
<protein>
    <recommendedName>
        <fullName evidence="5">Arsenate reductase</fullName>
        <ecNumber evidence="4">1.20.4.1</ecNumber>
    </recommendedName>
    <alternativeName>
        <fullName evidence="6">Arsenical pump modifier</fullName>
    </alternativeName>
</protein>
<evidence type="ECO:0000256" key="3">
    <source>
        <dbReference type="ARBA" id="ARBA00023002"/>
    </source>
</evidence>
<dbReference type="SUPFAM" id="SSF52833">
    <property type="entry name" value="Thioredoxin-like"/>
    <property type="match status" value="1"/>
</dbReference>
<dbReference type="EMBL" id="APRL01000007">
    <property type="protein sequence ID" value="ENW94663.1"/>
    <property type="molecule type" value="Genomic_DNA"/>
</dbReference>
<evidence type="ECO:0000256" key="7">
    <source>
        <dbReference type="PROSITE-ProRule" id="PRU01282"/>
    </source>
</evidence>
<dbReference type="PROSITE" id="PS51353">
    <property type="entry name" value="ARSC"/>
    <property type="match status" value="1"/>
</dbReference>
<keyword evidence="3" id="KW-0560">Oxidoreductase</keyword>
<dbReference type="Pfam" id="PF03960">
    <property type="entry name" value="ArsC"/>
    <property type="match status" value="1"/>
</dbReference>
<evidence type="ECO:0000256" key="6">
    <source>
        <dbReference type="ARBA" id="ARBA00041755"/>
    </source>
</evidence>
<dbReference type="InterPro" id="IPR036249">
    <property type="entry name" value="Thioredoxin-like_sf"/>
</dbReference>
<dbReference type="PANTHER" id="PTHR30041">
    <property type="entry name" value="ARSENATE REDUCTASE"/>
    <property type="match status" value="1"/>
</dbReference>
<reference evidence="8 9" key="1">
    <citation type="submission" date="2013-02" db="EMBL/GenBank/DDBJ databases">
        <title>The Genome Sequence of Acinetobacter sp. ANC 4105.</title>
        <authorList>
            <consortium name="The Broad Institute Genome Sequencing Platform"/>
            <consortium name="The Broad Institute Genome Sequencing Center for Infectious Disease"/>
            <person name="Cerqueira G."/>
            <person name="Feldgarden M."/>
            <person name="Courvalin P."/>
            <person name="Perichon B."/>
            <person name="Grillot-Courvalin C."/>
            <person name="Clermont D."/>
            <person name="Rocha E."/>
            <person name="Yoon E.-J."/>
            <person name="Nemec A."/>
            <person name="Walker B."/>
            <person name="Young S.K."/>
            <person name="Zeng Q."/>
            <person name="Gargeya S."/>
            <person name="Fitzgerald M."/>
            <person name="Haas B."/>
            <person name="Abouelleil A."/>
            <person name="Alvarado L."/>
            <person name="Arachchi H.M."/>
            <person name="Berlin A.M."/>
            <person name="Chapman S.B."/>
            <person name="Dewar J."/>
            <person name="Goldberg J."/>
            <person name="Griggs A."/>
            <person name="Gujja S."/>
            <person name="Hansen M."/>
            <person name="Howarth C."/>
            <person name="Imamovic A."/>
            <person name="Larimer J."/>
            <person name="McCowan C."/>
            <person name="Murphy C."/>
            <person name="Neiman D."/>
            <person name="Pearson M."/>
            <person name="Priest M."/>
            <person name="Roberts A."/>
            <person name="Saif S."/>
            <person name="Shea T."/>
            <person name="Sisk P."/>
            <person name="Sykes S."/>
            <person name="Wortman J."/>
            <person name="Nusbaum C."/>
            <person name="Birren B."/>
        </authorList>
    </citation>
    <scope>NUCLEOTIDE SEQUENCE [LARGE SCALE GENOMIC DNA]</scope>
    <source>
        <strain evidence="8 9">ANC 4105</strain>
    </source>
</reference>
<sequence>MDLHIYGKSYILVLFNLSDHNLMADIIIYHNPACGTSRNTLALIRNTGIEPTIIEYLVRPPTHDELIQLIRDANLTVREAIRSNVDPYQDLQLEREDWSEQQLIAFMLKYPILINRPFVVTELGTRLCRPSELVLDILPIPQKGAFSKEDGEQVIDQNGQRI</sequence>
<dbReference type="PANTHER" id="PTHR30041:SF5">
    <property type="entry name" value="ARSENATE REDUCTASE-RELATED"/>
    <property type="match status" value="1"/>
</dbReference>
<comment type="caution">
    <text evidence="8">The sequence shown here is derived from an EMBL/GenBank/DDBJ whole genome shotgun (WGS) entry which is preliminary data.</text>
</comment>
<keyword evidence="2" id="KW-0059">Arsenical resistance</keyword>
<organism evidence="8 9">
    <name type="scientific">Acinetobacter dispersus</name>
    <dbReference type="NCBI Taxonomy" id="70348"/>
    <lineage>
        <taxon>Bacteria</taxon>
        <taxon>Pseudomonadati</taxon>
        <taxon>Pseudomonadota</taxon>
        <taxon>Gammaproteobacteria</taxon>
        <taxon>Moraxellales</taxon>
        <taxon>Moraxellaceae</taxon>
        <taxon>Acinetobacter</taxon>
    </lineage>
</organism>
<dbReference type="NCBIfam" id="TIGR00014">
    <property type="entry name" value="arsC"/>
    <property type="match status" value="1"/>
</dbReference>
<dbReference type="GO" id="GO:0046685">
    <property type="term" value="P:response to arsenic-containing substance"/>
    <property type="evidence" value="ECO:0007669"/>
    <property type="project" value="UniProtKB-KW"/>
</dbReference>
<gene>
    <name evidence="8" type="ORF">F904_00629</name>
</gene>
<dbReference type="Gene3D" id="3.40.30.10">
    <property type="entry name" value="Glutaredoxin"/>
    <property type="match status" value="1"/>
</dbReference>
<accession>N9LEK6</accession>
<evidence type="ECO:0000256" key="1">
    <source>
        <dbReference type="ARBA" id="ARBA00007198"/>
    </source>
</evidence>
<dbReference type="AlphaFoldDB" id="N9LEK6"/>
<dbReference type="CDD" id="cd03034">
    <property type="entry name" value="ArsC_ArsC"/>
    <property type="match status" value="1"/>
</dbReference>
<dbReference type="InterPro" id="IPR006659">
    <property type="entry name" value="Arsenate_reductase"/>
</dbReference>
<name>N9LEK6_9GAMM</name>
<dbReference type="Proteomes" id="UP000013261">
    <property type="component" value="Unassembled WGS sequence"/>
</dbReference>
<dbReference type="GO" id="GO:0008794">
    <property type="term" value="F:arsenate reductase (glutaredoxin) activity"/>
    <property type="evidence" value="ECO:0007669"/>
    <property type="project" value="UniProtKB-EC"/>
</dbReference>
<evidence type="ECO:0000256" key="2">
    <source>
        <dbReference type="ARBA" id="ARBA00022849"/>
    </source>
</evidence>
<evidence type="ECO:0000256" key="5">
    <source>
        <dbReference type="ARBA" id="ARBA00039879"/>
    </source>
</evidence>
<dbReference type="EC" id="1.20.4.1" evidence="4"/>
<comment type="similarity">
    <text evidence="1 7">Belongs to the ArsC family.</text>
</comment>
<proteinExistence type="inferred from homology"/>
<evidence type="ECO:0000313" key="9">
    <source>
        <dbReference type="Proteomes" id="UP000013261"/>
    </source>
</evidence>
<dbReference type="eggNOG" id="COG1393">
    <property type="taxonomic scope" value="Bacteria"/>
</dbReference>
<dbReference type="InterPro" id="IPR006660">
    <property type="entry name" value="Arsenate_reductase-like"/>
</dbReference>
<keyword evidence="9" id="KW-1185">Reference proteome</keyword>
<evidence type="ECO:0000256" key="4">
    <source>
        <dbReference type="ARBA" id="ARBA00038969"/>
    </source>
</evidence>
<dbReference type="HOGENOM" id="CLU_116644_0_0_6"/>
<dbReference type="PATRIC" id="fig|1217703.3.peg.606"/>